<evidence type="ECO:0000313" key="3">
    <source>
        <dbReference type="Proteomes" id="UP000027586"/>
    </source>
</evidence>
<keyword evidence="1" id="KW-1133">Transmembrane helix</keyword>
<feature type="transmembrane region" description="Helical" evidence="1">
    <location>
        <begin position="64"/>
        <end position="85"/>
    </location>
</feature>
<evidence type="ECO:0000313" key="2">
    <source>
        <dbReference type="EMBL" id="CDH56102.1"/>
    </source>
</evidence>
<dbReference type="VEuPathDB" id="FungiDB:LCOR_07187.1"/>
<accession>A0A068S2N3</accession>
<gene>
    <name evidence="2" type="ORF">LCOR_07187.1</name>
</gene>
<comment type="caution">
    <text evidence="2">The sequence shown here is derived from an EMBL/GenBank/DDBJ whole genome shotgun (WGS) entry which is preliminary data.</text>
</comment>
<organism evidence="2 3">
    <name type="scientific">Lichtheimia corymbifera JMRC:FSU:9682</name>
    <dbReference type="NCBI Taxonomy" id="1263082"/>
    <lineage>
        <taxon>Eukaryota</taxon>
        <taxon>Fungi</taxon>
        <taxon>Fungi incertae sedis</taxon>
        <taxon>Mucoromycota</taxon>
        <taxon>Mucoromycotina</taxon>
        <taxon>Mucoromycetes</taxon>
        <taxon>Mucorales</taxon>
        <taxon>Lichtheimiaceae</taxon>
        <taxon>Lichtheimia</taxon>
    </lineage>
</organism>
<keyword evidence="1" id="KW-0472">Membrane</keyword>
<name>A0A068S2N3_9FUNG</name>
<sequence length="101" mass="11543">MSTTISCEQNNDVDDSDLQITITNVPPPDDERKNRESISLWRRFLQGKPPSDVDPRDWPPTKKYAIILIVALSAFTAPCASAIYVRHHCYVYRAITDHQPM</sequence>
<dbReference type="AlphaFoldDB" id="A0A068S2N3"/>
<evidence type="ECO:0000256" key="1">
    <source>
        <dbReference type="SAM" id="Phobius"/>
    </source>
</evidence>
<keyword evidence="1" id="KW-0812">Transmembrane</keyword>
<proteinExistence type="predicted"/>
<protein>
    <submittedName>
        <fullName evidence="2">Uncharacterized protein</fullName>
    </submittedName>
</protein>
<dbReference type="EMBL" id="CBTN010000035">
    <property type="protein sequence ID" value="CDH56102.1"/>
    <property type="molecule type" value="Genomic_DNA"/>
</dbReference>
<dbReference type="Proteomes" id="UP000027586">
    <property type="component" value="Unassembled WGS sequence"/>
</dbReference>
<reference evidence="2" key="1">
    <citation type="submission" date="2013-08" db="EMBL/GenBank/DDBJ databases">
        <title>Gene expansion shapes genome architecture in the human pathogen Lichtheimia corymbifera: an evolutionary genomics analysis in the ancient terrestrial Mucorales (Mucoromycotina).</title>
        <authorList>
            <person name="Schwartze V.U."/>
            <person name="Winter S."/>
            <person name="Shelest E."/>
            <person name="Marcet-Houben M."/>
            <person name="Horn F."/>
            <person name="Wehner S."/>
            <person name="Hoffmann K."/>
            <person name="Riege K."/>
            <person name="Sammeth M."/>
            <person name="Nowrousian M."/>
            <person name="Valiante V."/>
            <person name="Linde J."/>
            <person name="Jacobsen I.D."/>
            <person name="Marz M."/>
            <person name="Brakhage A.A."/>
            <person name="Gabaldon T."/>
            <person name="Bocker S."/>
            <person name="Voigt K."/>
        </authorList>
    </citation>
    <scope>NUCLEOTIDE SEQUENCE [LARGE SCALE GENOMIC DNA]</scope>
    <source>
        <strain evidence="2">FSU 9682</strain>
    </source>
</reference>
<dbReference type="OrthoDB" id="10331131at2759"/>
<keyword evidence="3" id="KW-1185">Reference proteome</keyword>